<dbReference type="NCBIfam" id="TIGR04183">
    <property type="entry name" value="Por_Secre_tail"/>
    <property type="match status" value="1"/>
</dbReference>
<dbReference type="AlphaFoldDB" id="A0A7K3WTP7"/>
<evidence type="ECO:0000313" key="4">
    <source>
        <dbReference type="EMBL" id="NEN25067.1"/>
    </source>
</evidence>
<proteinExistence type="predicted"/>
<feature type="chain" id="PRO_5029782484" evidence="2">
    <location>
        <begin position="19"/>
        <end position="455"/>
    </location>
</feature>
<evidence type="ECO:0000313" key="5">
    <source>
        <dbReference type="Proteomes" id="UP000486602"/>
    </source>
</evidence>
<comment type="caution">
    <text evidence="4">The sequence shown here is derived from an EMBL/GenBank/DDBJ whole genome shotgun (WGS) entry which is preliminary data.</text>
</comment>
<evidence type="ECO:0000256" key="1">
    <source>
        <dbReference type="ARBA" id="ARBA00022729"/>
    </source>
</evidence>
<dbReference type="Gene3D" id="2.120.10.80">
    <property type="entry name" value="Kelch-type beta propeller"/>
    <property type="match status" value="1"/>
</dbReference>
<evidence type="ECO:0000256" key="2">
    <source>
        <dbReference type="SAM" id="SignalP"/>
    </source>
</evidence>
<dbReference type="Pfam" id="PF18962">
    <property type="entry name" value="Por_Secre_tail"/>
    <property type="match status" value="1"/>
</dbReference>
<gene>
    <name evidence="4" type="ORF">G3O08_16325</name>
</gene>
<accession>A0A7K3WTP7</accession>
<organism evidence="4 5">
    <name type="scientific">Cryomorpha ignava</name>
    <dbReference type="NCBI Taxonomy" id="101383"/>
    <lineage>
        <taxon>Bacteria</taxon>
        <taxon>Pseudomonadati</taxon>
        <taxon>Bacteroidota</taxon>
        <taxon>Flavobacteriia</taxon>
        <taxon>Flavobacteriales</taxon>
        <taxon>Cryomorphaceae</taxon>
        <taxon>Cryomorpha</taxon>
    </lineage>
</organism>
<dbReference type="EMBL" id="JAAGVY010000039">
    <property type="protein sequence ID" value="NEN25067.1"/>
    <property type="molecule type" value="Genomic_DNA"/>
</dbReference>
<protein>
    <submittedName>
        <fullName evidence="4">T9SS type A sorting domain-containing protein</fullName>
    </submittedName>
</protein>
<feature type="signal peptide" evidence="2">
    <location>
        <begin position="1"/>
        <end position="18"/>
    </location>
</feature>
<keyword evidence="1 2" id="KW-0732">Signal</keyword>
<dbReference type="RefSeq" id="WP_163286508.1">
    <property type="nucleotide sequence ID" value="NZ_JAAGVY010000039.1"/>
</dbReference>
<dbReference type="Proteomes" id="UP000486602">
    <property type="component" value="Unassembled WGS sequence"/>
</dbReference>
<dbReference type="InterPro" id="IPR026444">
    <property type="entry name" value="Secre_tail"/>
</dbReference>
<name>A0A7K3WTP7_9FLAO</name>
<reference evidence="4 5" key="1">
    <citation type="submission" date="2020-02" db="EMBL/GenBank/DDBJ databases">
        <title>Out from the shadows clarifying the taxonomy of the family Cryomorphaceae and related taxa by utilizing the GTDB taxonomic framework.</title>
        <authorList>
            <person name="Bowman J.P."/>
        </authorList>
    </citation>
    <scope>NUCLEOTIDE SEQUENCE [LARGE SCALE GENOMIC DNA]</scope>
    <source>
        <strain evidence="4 5">QSSC 1-22</strain>
    </source>
</reference>
<feature type="domain" description="Secretion system C-terminal sorting" evidence="3">
    <location>
        <begin position="385"/>
        <end position="453"/>
    </location>
</feature>
<dbReference type="InterPro" id="IPR015915">
    <property type="entry name" value="Kelch-typ_b-propeller"/>
</dbReference>
<evidence type="ECO:0000259" key="3">
    <source>
        <dbReference type="Pfam" id="PF18962"/>
    </source>
</evidence>
<keyword evidence="5" id="KW-1185">Reference proteome</keyword>
<sequence>MRKIILLSLLFFPVLVFSQTNQWWEHTNIQTFINLSNNVSLYSLPSATDTVNDVQYVVGVSTPNWGDVFYEFNGEFWLARGFYFGDIFDMCYYKGYVYAASSGFNYSDSVYTFSSGTLSRFDGEIWENIPNVDGAVRGLEVIDDTLYVGGEFTTNGFFDSPNVAKFDGENWHPVANNPFVDRPNYAYISCFAKYNGEIYMGGLSPDVNDPELFVYRDNEWQEVGEGIPGLHTKINFLEVYQGELYAAGVIWQSEGNAANAIQKWDGESWSSVGVGLNTTFLYIMRKFQDGLYVGGPFNSAGSTQLDGVARWDGSKWCGLRTYRPGQIVSGMFEFNNSLYMPLFYSEIDPFFSSDYEIYKWIGGDDYNPCSAPTAVEESNIKSFSIFPNPTTGFVKVESIHKIESIEVYNIRGQRILKKNSNNQDISFDLSEFPSGIYLFKINYGESYEYRKIVKH</sequence>